<gene>
    <name evidence="1" type="ORF">J7337_010200</name>
</gene>
<dbReference type="RefSeq" id="XP_044678380.1">
    <property type="nucleotide sequence ID" value="XM_044827786.1"/>
</dbReference>
<reference evidence="1" key="1">
    <citation type="journal article" date="2021" name="Mol. Plant Microbe Interact.">
        <title>Telomere to telomere genome assembly of Fusarium musae F31, causal agent of crown rot disease of banana.</title>
        <authorList>
            <person name="Degradi L."/>
            <person name="Tava V."/>
            <person name="Kunova A."/>
            <person name="Cortesi P."/>
            <person name="Saracchi M."/>
            <person name="Pasquali M."/>
        </authorList>
    </citation>
    <scope>NUCLEOTIDE SEQUENCE</scope>
    <source>
        <strain evidence="1">F31</strain>
    </source>
</reference>
<accession>A0A9P8DCH3</accession>
<evidence type="ECO:0000313" key="2">
    <source>
        <dbReference type="Proteomes" id="UP000827133"/>
    </source>
</evidence>
<dbReference type="EMBL" id="JAHBCI010000007">
    <property type="protein sequence ID" value="KAG9499380.1"/>
    <property type="molecule type" value="Genomic_DNA"/>
</dbReference>
<dbReference type="GeneID" id="68318056"/>
<name>A0A9P8DCH3_9HYPO</name>
<protein>
    <submittedName>
        <fullName evidence="1">Uncharacterized protein</fullName>
    </submittedName>
</protein>
<dbReference type="Proteomes" id="UP000827133">
    <property type="component" value="Unassembled WGS sequence"/>
</dbReference>
<comment type="caution">
    <text evidence="1">The sequence shown here is derived from an EMBL/GenBank/DDBJ whole genome shotgun (WGS) entry which is preliminary data.</text>
</comment>
<keyword evidence="2" id="KW-1185">Reference proteome</keyword>
<proteinExistence type="predicted"/>
<evidence type="ECO:0000313" key="1">
    <source>
        <dbReference type="EMBL" id="KAG9499380.1"/>
    </source>
</evidence>
<organism evidence="1 2">
    <name type="scientific">Fusarium musae</name>
    <dbReference type="NCBI Taxonomy" id="1042133"/>
    <lineage>
        <taxon>Eukaryota</taxon>
        <taxon>Fungi</taxon>
        <taxon>Dikarya</taxon>
        <taxon>Ascomycota</taxon>
        <taxon>Pezizomycotina</taxon>
        <taxon>Sordariomycetes</taxon>
        <taxon>Hypocreomycetidae</taxon>
        <taxon>Hypocreales</taxon>
        <taxon>Nectriaceae</taxon>
        <taxon>Fusarium</taxon>
    </lineage>
</organism>
<dbReference type="KEGG" id="fmu:J7337_010200"/>
<sequence length="90" mass="10266">MRSDSVVRYAVSVGTVFQHELQRVKVPMKGSNMSQADVGHRPLLGTRFGEQLLEDFDLFWAMARGGLENRSDTMPITLYRNRDVCNMVCE</sequence>
<dbReference type="AlphaFoldDB" id="A0A9P8DCH3"/>